<dbReference type="GO" id="GO:0009882">
    <property type="term" value="F:blue light photoreceptor activity"/>
    <property type="evidence" value="ECO:0007669"/>
    <property type="project" value="InterPro"/>
</dbReference>
<dbReference type="Pfam" id="PF04940">
    <property type="entry name" value="BLUF"/>
    <property type="match status" value="1"/>
</dbReference>
<protein>
    <submittedName>
        <fullName evidence="2">Sensors of blue-light using FAD</fullName>
    </submittedName>
</protein>
<evidence type="ECO:0000313" key="3">
    <source>
        <dbReference type="Proteomes" id="UP000183945"/>
    </source>
</evidence>
<dbReference type="SMART" id="SM01034">
    <property type="entry name" value="BLUF"/>
    <property type="match status" value="1"/>
</dbReference>
<dbReference type="Gene3D" id="3.30.70.100">
    <property type="match status" value="1"/>
</dbReference>
<dbReference type="SUPFAM" id="SSF54975">
    <property type="entry name" value="Acylphosphatase/BLUF domain-like"/>
    <property type="match status" value="1"/>
</dbReference>
<dbReference type="AlphaFoldDB" id="A0A1M5GI86"/>
<reference evidence="3" key="1">
    <citation type="submission" date="2016-11" db="EMBL/GenBank/DDBJ databases">
        <authorList>
            <person name="Varghese N."/>
            <person name="Submissions S."/>
        </authorList>
    </citation>
    <scope>NUCLEOTIDE SEQUENCE [LARGE SCALE GENOMIC DNA]</scope>
    <source>
        <strain evidence="3">DSM 24579</strain>
    </source>
</reference>
<feature type="domain" description="BLUF" evidence="1">
    <location>
        <begin position="2"/>
        <end position="93"/>
    </location>
</feature>
<organism evidence="2 3">
    <name type="scientific">Salegentibacter echinorum</name>
    <dbReference type="NCBI Taxonomy" id="1073325"/>
    <lineage>
        <taxon>Bacteria</taxon>
        <taxon>Pseudomonadati</taxon>
        <taxon>Bacteroidota</taxon>
        <taxon>Flavobacteriia</taxon>
        <taxon>Flavobacteriales</taxon>
        <taxon>Flavobacteriaceae</taxon>
        <taxon>Salegentibacter</taxon>
    </lineage>
</organism>
<name>A0A1M5GI86_SALEC</name>
<sequence length="133" mass="15417">MHYAITYVSTASESLTAQDISELLKYSKHSNNDDDITGILLFSEGNFFQVLEGKKEKVLALYEKIKNDDRHRNIIKIISKEIHKEAYDGYEADFISENSYVNPEKFQDYLNYLKVLDKPTQVAVENMLKAFII</sequence>
<dbReference type="InterPro" id="IPR036046">
    <property type="entry name" value="Acylphosphatase-like_dom_sf"/>
</dbReference>
<proteinExistence type="predicted"/>
<dbReference type="RefSeq" id="WP_072878726.1">
    <property type="nucleotide sequence ID" value="NZ_FQVT01000004.1"/>
</dbReference>
<dbReference type="STRING" id="1073325.SAMN05444483_104176"/>
<dbReference type="InterPro" id="IPR007024">
    <property type="entry name" value="BLUF_domain"/>
</dbReference>
<evidence type="ECO:0000313" key="2">
    <source>
        <dbReference type="EMBL" id="SHG03460.1"/>
    </source>
</evidence>
<keyword evidence="3" id="KW-1185">Reference proteome</keyword>
<dbReference type="EMBL" id="FQVT01000004">
    <property type="protein sequence ID" value="SHG03460.1"/>
    <property type="molecule type" value="Genomic_DNA"/>
</dbReference>
<dbReference type="Proteomes" id="UP000183945">
    <property type="component" value="Unassembled WGS sequence"/>
</dbReference>
<evidence type="ECO:0000259" key="1">
    <source>
        <dbReference type="PROSITE" id="PS50925"/>
    </source>
</evidence>
<dbReference type="GO" id="GO:0071949">
    <property type="term" value="F:FAD binding"/>
    <property type="evidence" value="ECO:0007669"/>
    <property type="project" value="InterPro"/>
</dbReference>
<gene>
    <name evidence="2" type="ORF">SAMN05444483_104176</name>
</gene>
<accession>A0A1M5GI86</accession>
<dbReference type="OrthoDB" id="1122028at2"/>
<dbReference type="PROSITE" id="PS50925">
    <property type="entry name" value="BLUF"/>
    <property type="match status" value="1"/>
</dbReference>